<dbReference type="GO" id="GO:0006760">
    <property type="term" value="P:folic acid-containing compound metabolic process"/>
    <property type="evidence" value="ECO:0007669"/>
    <property type="project" value="InterPro"/>
</dbReference>
<dbReference type="GO" id="GO:0004150">
    <property type="term" value="F:dihydroneopterin aldolase activity"/>
    <property type="evidence" value="ECO:0007669"/>
    <property type="project" value="InterPro"/>
</dbReference>
<evidence type="ECO:0000313" key="3">
    <source>
        <dbReference type="Proteomes" id="UP000248745"/>
    </source>
</evidence>
<sequence length="112" mass="12712">MFTVSLHGIHVHAPHGLYPQEHILGNDFEIDVDVFVNVAHAGEWPFIDYTVISQTVYAIFNQPGQLLETFVKNIHAALKLEFPEAEKVRVAVRKLRPPMQGDVKYSQVVFEA</sequence>
<dbReference type="InterPro" id="IPR043133">
    <property type="entry name" value="GTP-CH-I_C/QueF"/>
</dbReference>
<dbReference type="InterPro" id="IPR006157">
    <property type="entry name" value="FolB_dom"/>
</dbReference>
<dbReference type="EMBL" id="QKTW01000019">
    <property type="protein sequence ID" value="PZF72096.1"/>
    <property type="molecule type" value="Genomic_DNA"/>
</dbReference>
<keyword evidence="3" id="KW-1185">Reference proteome</keyword>
<feature type="domain" description="Dihydroneopterin aldolase/epimerase" evidence="1">
    <location>
        <begin position="4"/>
        <end position="112"/>
    </location>
</feature>
<dbReference type="Gene3D" id="3.30.1130.10">
    <property type="match status" value="1"/>
</dbReference>
<protein>
    <recommendedName>
        <fullName evidence="1">Dihydroneopterin aldolase/epimerase domain-containing protein</fullName>
    </recommendedName>
</protein>
<dbReference type="RefSeq" id="WP_110999611.1">
    <property type="nucleotide sequence ID" value="NZ_QKTW01000019.1"/>
</dbReference>
<dbReference type="AlphaFoldDB" id="A0A2W2BEV3"/>
<comment type="caution">
    <text evidence="2">The sequence shown here is derived from an EMBL/GenBank/DDBJ whole genome shotgun (WGS) entry which is preliminary data.</text>
</comment>
<dbReference type="Pfam" id="PF02152">
    <property type="entry name" value="FolB"/>
    <property type="match status" value="1"/>
</dbReference>
<organism evidence="2 3">
    <name type="scientific">Taibaiella soli</name>
    <dbReference type="NCBI Taxonomy" id="1649169"/>
    <lineage>
        <taxon>Bacteria</taxon>
        <taxon>Pseudomonadati</taxon>
        <taxon>Bacteroidota</taxon>
        <taxon>Chitinophagia</taxon>
        <taxon>Chitinophagales</taxon>
        <taxon>Chitinophagaceae</taxon>
        <taxon>Taibaiella</taxon>
    </lineage>
</organism>
<reference evidence="2 3" key="1">
    <citation type="submission" date="2018-06" db="EMBL/GenBank/DDBJ databases">
        <title>Mucibacter soli gen. nov., sp. nov., a new member of the family Chitinophagaceae producing mucin.</title>
        <authorList>
            <person name="Kim M.-K."/>
            <person name="Park S."/>
            <person name="Kim T.-S."/>
            <person name="Joung Y."/>
            <person name="Han J.-H."/>
            <person name="Kim S.B."/>
        </authorList>
    </citation>
    <scope>NUCLEOTIDE SEQUENCE [LARGE SCALE GENOMIC DNA]</scope>
    <source>
        <strain evidence="2 3">R1-15</strain>
    </source>
</reference>
<dbReference type="SMART" id="SM00905">
    <property type="entry name" value="FolB"/>
    <property type="match status" value="1"/>
</dbReference>
<evidence type="ECO:0000259" key="1">
    <source>
        <dbReference type="SMART" id="SM00905"/>
    </source>
</evidence>
<dbReference type="SUPFAM" id="SSF55620">
    <property type="entry name" value="Tetrahydrobiopterin biosynthesis enzymes-like"/>
    <property type="match status" value="1"/>
</dbReference>
<gene>
    <name evidence="2" type="ORF">DN068_14250</name>
</gene>
<accession>A0A2W2BEV3</accession>
<evidence type="ECO:0000313" key="2">
    <source>
        <dbReference type="EMBL" id="PZF72096.1"/>
    </source>
</evidence>
<dbReference type="OrthoDB" id="9803748at2"/>
<name>A0A2W2BEV3_9BACT</name>
<dbReference type="Proteomes" id="UP000248745">
    <property type="component" value="Unassembled WGS sequence"/>
</dbReference>
<proteinExistence type="predicted"/>